<dbReference type="OrthoDB" id="3248986at2759"/>
<dbReference type="EMBL" id="GL945481">
    <property type="protein sequence ID" value="EGN98071.1"/>
    <property type="molecule type" value="Genomic_DNA"/>
</dbReference>
<feature type="compositionally biased region" description="Basic and acidic residues" evidence="1">
    <location>
        <begin position="1"/>
        <end position="10"/>
    </location>
</feature>
<feature type="region of interest" description="Disordered" evidence="1">
    <location>
        <begin position="1"/>
        <end position="69"/>
    </location>
</feature>
<feature type="region of interest" description="Disordered" evidence="1">
    <location>
        <begin position="86"/>
        <end position="119"/>
    </location>
</feature>
<dbReference type="HOGENOM" id="CLU_714022_0_0_1"/>
<gene>
    <name evidence="2" type="ORF">SERLA73DRAFT_153261</name>
</gene>
<evidence type="ECO:0000313" key="2">
    <source>
        <dbReference type="EMBL" id="EGN98071.1"/>
    </source>
</evidence>
<sequence>MEKQRRDFAREYAQQAPPHLNIVIPQTEHQQEYQGDDETVRESPRPYSPLNGSLDNDSDSIHSLPDPAINADFSSDEDYFFANLQDQPFLSPDDNSDSDNKPPLSDNSDSSDNDIIHDPLFASRPNIFSQQDDNDAEDDYHLLPSTNTLPFAMRFKITTSPPPVQLKTAMVFFTPPNKWQLDLLNKHPANFYHMSFRHRQFDGGSADQENMISFRVGEDMPPTTTEDLSSFENPDKLIYNMHNAWGWRAISAGIQRYQGGPWTIEDINVQELHQRFVSLPCGLVWQINLDWFQSVKRGSYSTGALYMTCCNNPRGIWYLTEETFLIIVIPGPKEPKVEELNKILKPFVNDMLNLYESNLSVFLDIKTKSPPTRSSIVKYWTFQLAAK</sequence>
<evidence type="ECO:0000256" key="1">
    <source>
        <dbReference type="SAM" id="MobiDB-lite"/>
    </source>
</evidence>
<proteinExistence type="predicted"/>
<dbReference type="InParanoid" id="F8Q193"/>
<accession>F8Q193</accession>
<evidence type="ECO:0000313" key="3">
    <source>
        <dbReference type="Proteomes" id="UP000008063"/>
    </source>
</evidence>
<dbReference type="Proteomes" id="UP000008063">
    <property type="component" value="Unassembled WGS sequence"/>
</dbReference>
<keyword evidence="3" id="KW-1185">Reference proteome</keyword>
<organism evidence="3">
    <name type="scientific">Serpula lacrymans var. lacrymans (strain S7.3)</name>
    <name type="common">Dry rot fungus</name>
    <dbReference type="NCBI Taxonomy" id="936435"/>
    <lineage>
        <taxon>Eukaryota</taxon>
        <taxon>Fungi</taxon>
        <taxon>Dikarya</taxon>
        <taxon>Basidiomycota</taxon>
        <taxon>Agaricomycotina</taxon>
        <taxon>Agaricomycetes</taxon>
        <taxon>Agaricomycetidae</taxon>
        <taxon>Boletales</taxon>
        <taxon>Coniophorineae</taxon>
        <taxon>Serpulaceae</taxon>
        <taxon>Serpula</taxon>
    </lineage>
</organism>
<dbReference type="STRING" id="936435.F8Q193"/>
<dbReference type="AlphaFoldDB" id="F8Q193"/>
<name>F8Q193_SERL3</name>
<protein>
    <submittedName>
        <fullName evidence="2">Uncharacterized protein</fullName>
    </submittedName>
</protein>
<reference evidence="3" key="1">
    <citation type="journal article" date="2011" name="Science">
        <title>The plant cell wall-decomposing machinery underlies the functional diversity of forest fungi.</title>
        <authorList>
            <person name="Eastwood D.C."/>
            <person name="Floudas D."/>
            <person name="Binder M."/>
            <person name="Majcherczyk A."/>
            <person name="Schneider P."/>
            <person name="Aerts A."/>
            <person name="Asiegbu F.O."/>
            <person name="Baker S.E."/>
            <person name="Barry K."/>
            <person name="Bendiksby M."/>
            <person name="Blumentritt M."/>
            <person name="Coutinho P.M."/>
            <person name="Cullen D."/>
            <person name="de Vries R.P."/>
            <person name="Gathman A."/>
            <person name="Goodell B."/>
            <person name="Henrissat B."/>
            <person name="Ihrmark K."/>
            <person name="Kauserud H."/>
            <person name="Kohler A."/>
            <person name="LaButti K."/>
            <person name="Lapidus A."/>
            <person name="Lavin J.L."/>
            <person name="Lee Y.-H."/>
            <person name="Lindquist E."/>
            <person name="Lilly W."/>
            <person name="Lucas S."/>
            <person name="Morin E."/>
            <person name="Murat C."/>
            <person name="Oguiza J.A."/>
            <person name="Park J."/>
            <person name="Pisabarro A.G."/>
            <person name="Riley R."/>
            <person name="Rosling A."/>
            <person name="Salamov A."/>
            <person name="Schmidt O."/>
            <person name="Schmutz J."/>
            <person name="Skrede I."/>
            <person name="Stenlid J."/>
            <person name="Wiebenga A."/>
            <person name="Xie X."/>
            <person name="Kuees U."/>
            <person name="Hibbett D.S."/>
            <person name="Hoffmeister D."/>
            <person name="Hoegberg N."/>
            <person name="Martin F."/>
            <person name="Grigoriev I.V."/>
            <person name="Watkinson S.C."/>
        </authorList>
    </citation>
    <scope>NUCLEOTIDE SEQUENCE [LARGE SCALE GENOMIC DNA]</scope>
    <source>
        <strain evidence="3">strain S7.3</strain>
    </source>
</reference>
<feature type="compositionally biased region" description="Low complexity" evidence="1">
    <location>
        <begin position="101"/>
        <end position="110"/>
    </location>
</feature>